<feature type="transmembrane region" description="Helical" evidence="4">
    <location>
        <begin position="317"/>
        <end position="344"/>
    </location>
</feature>
<keyword evidence="7" id="KW-1185">Reference proteome</keyword>
<evidence type="ECO:0000313" key="7">
    <source>
        <dbReference type="Proteomes" id="UP000018467"/>
    </source>
</evidence>
<reference evidence="6" key="3">
    <citation type="submission" date="2025-08" db="UniProtKB">
        <authorList>
            <consortium name="Ensembl"/>
        </authorList>
    </citation>
    <scope>IDENTIFICATION</scope>
</reference>
<keyword evidence="4" id="KW-1133">Transmembrane helix</keyword>
<dbReference type="GO" id="GO:0005525">
    <property type="term" value="F:GTP binding"/>
    <property type="evidence" value="ECO:0007669"/>
    <property type="project" value="UniProtKB-KW"/>
</dbReference>
<dbReference type="Gene3D" id="3.40.50.300">
    <property type="entry name" value="P-loop containing nucleotide triphosphate hydrolases"/>
    <property type="match status" value="1"/>
</dbReference>
<evidence type="ECO:0000256" key="3">
    <source>
        <dbReference type="ARBA" id="ARBA00023134"/>
    </source>
</evidence>
<feature type="transmembrane region" description="Helical" evidence="4">
    <location>
        <begin position="356"/>
        <end position="378"/>
    </location>
</feature>
<sequence length="402" mass="45017">DCTLASNKVGRGRRSSFPFPMYISPFVSSLPFGKSAAGNTILRDNVFKTQCSPDSETHKCKRAEKVINGRRIVVIDTPGIFDTDRPEEDLKKEILSSLVECAPGPHVFILVMEVGRYTNENQQAVQRLLELFTGKVPQHTVLLFTNGDKLKFMTINEFINKSGPTDNKSTKQTLKDLAERCGNRVHVIDNEYWNKNIETTQEMASTPAAKIPWFRELADQFYMAKAECQHESEVVRRGEYHSNSYQLTQLIRTIRNILEENKGQHYSNETLEEIGEAINEEVENINHETEHEMETVDTVEIRREARERVRTKLGEKLVGVTVGTLLGCLLGVGVGVAAPFVLAVGGIKKVLSMATLAWGCGFTVGSLVCSPQFCMGLLSKCKLKLLLALNVKNTVYSLFLLK</sequence>
<keyword evidence="2" id="KW-0547">Nucleotide-binding</keyword>
<dbReference type="GeneTree" id="ENSGT01150000286992"/>
<dbReference type="PANTHER" id="PTHR10903">
    <property type="entry name" value="GTPASE, IMAP FAMILY MEMBER-RELATED"/>
    <property type="match status" value="1"/>
</dbReference>
<evidence type="ECO:0000313" key="6">
    <source>
        <dbReference type="Ensembl" id="ENSAMXP00000029517.1"/>
    </source>
</evidence>
<dbReference type="InterPro" id="IPR045058">
    <property type="entry name" value="GIMA/IAN/Toc"/>
</dbReference>
<dbReference type="STRING" id="7994.ENSAMXP00000029517"/>
<reference evidence="7" key="1">
    <citation type="submission" date="2013-03" db="EMBL/GenBank/DDBJ databases">
        <authorList>
            <person name="Jeffery W."/>
            <person name="Warren W."/>
            <person name="Wilson R.K."/>
        </authorList>
    </citation>
    <scope>NUCLEOTIDE SEQUENCE</scope>
    <source>
        <strain evidence="7">female</strain>
    </source>
</reference>
<dbReference type="PANTHER" id="PTHR10903:SF62">
    <property type="entry name" value="GTPASE IMAP FAMILY MEMBER 4-LIKE-RELATED"/>
    <property type="match status" value="1"/>
</dbReference>
<comment type="similarity">
    <text evidence="1">Belongs to the TRAFAC class TrmE-Era-EngA-EngB-Septin-like GTPase superfamily. AIG1/Toc34/Toc159-like paraseptin GTPase family. IAN subfamily.</text>
</comment>
<accession>A0A3B1II04</accession>
<dbReference type="Ensembl" id="ENSAMXT00000055932.1">
    <property type="protein sequence ID" value="ENSAMXP00000029517.1"/>
    <property type="gene ID" value="ENSAMXG00000043537.1"/>
</dbReference>
<evidence type="ECO:0000256" key="1">
    <source>
        <dbReference type="ARBA" id="ARBA00008535"/>
    </source>
</evidence>
<dbReference type="InterPro" id="IPR027417">
    <property type="entry name" value="P-loop_NTPase"/>
</dbReference>
<dbReference type="AlphaFoldDB" id="A0A3B1II04"/>
<dbReference type="Pfam" id="PF04548">
    <property type="entry name" value="AIG1"/>
    <property type="match status" value="1"/>
</dbReference>
<dbReference type="Bgee" id="ENSAMXG00000043537">
    <property type="expression patterns" value="Expressed in pharyngeal gill and 2 other cell types or tissues"/>
</dbReference>
<dbReference type="Proteomes" id="UP000018467">
    <property type="component" value="Unassembled WGS sequence"/>
</dbReference>
<proteinExistence type="inferred from homology"/>
<name>A0A3B1II04_ASTMX</name>
<keyword evidence="3" id="KW-0342">GTP-binding</keyword>
<dbReference type="InterPro" id="IPR006703">
    <property type="entry name" value="G_AIG1"/>
</dbReference>
<protein>
    <recommendedName>
        <fullName evidence="5">AIG1-type G domain-containing protein</fullName>
    </recommendedName>
</protein>
<organism evidence="6 7">
    <name type="scientific">Astyanax mexicanus</name>
    <name type="common">Blind cave fish</name>
    <name type="synonym">Astyanax fasciatus mexicanus</name>
    <dbReference type="NCBI Taxonomy" id="7994"/>
    <lineage>
        <taxon>Eukaryota</taxon>
        <taxon>Metazoa</taxon>
        <taxon>Chordata</taxon>
        <taxon>Craniata</taxon>
        <taxon>Vertebrata</taxon>
        <taxon>Euteleostomi</taxon>
        <taxon>Actinopterygii</taxon>
        <taxon>Neopterygii</taxon>
        <taxon>Teleostei</taxon>
        <taxon>Ostariophysi</taxon>
        <taxon>Characiformes</taxon>
        <taxon>Characoidei</taxon>
        <taxon>Acestrorhamphidae</taxon>
        <taxon>Acestrorhamphinae</taxon>
        <taxon>Astyanax</taxon>
    </lineage>
</organism>
<reference evidence="7" key="2">
    <citation type="journal article" date="2014" name="Nat. Commun.">
        <title>The cavefish genome reveals candidate genes for eye loss.</title>
        <authorList>
            <person name="McGaugh S.E."/>
            <person name="Gross J.B."/>
            <person name="Aken B."/>
            <person name="Blin M."/>
            <person name="Borowsky R."/>
            <person name="Chalopin D."/>
            <person name="Hinaux H."/>
            <person name="Jeffery W.R."/>
            <person name="Keene A."/>
            <person name="Ma L."/>
            <person name="Minx P."/>
            <person name="Murphy D."/>
            <person name="O'Quin K.E."/>
            <person name="Retaux S."/>
            <person name="Rohner N."/>
            <person name="Searle S.M."/>
            <person name="Stahl B.A."/>
            <person name="Tabin C."/>
            <person name="Volff J.N."/>
            <person name="Yoshizawa M."/>
            <person name="Warren W.C."/>
        </authorList>
    </citation>
    <scope>NUCLEOTIDE SEQUENCE [LARGE SCALE GENOMIC DNA]</scope>
    <source>
        <strain evidence="7">female</strain>
    </source>
</reference>
<dbReference type="PROSITE" id="PS51720">
    <property type="entry name" value="G_AIG1"/>
    <property type="match status" value="1"/>
</dbReference>
<feature type="domain" description="AIG1-type G" evidence="5">
    <location>
        <begin position="19"/>
        <end position="275"/>
    </location>
</feature>
<keyword evidence="4" id="KW-0812">Transmembrane</keyword>
<dbReference type="FunFam" id="3.40.50.300:FF:000366">
    <property type="entry name" value="GTPase, IMAP family member 2"/>
    <property type="match status" value="1"/>
</dbReference>
<evidence type="ECO:0000259" key="5">
    <source>
        <dbReference type="PROSITE" id="PS51720"/>
    </source>
</evidence>
<dbReference type="SUPFAM" id="SSF52540">
    <property type="entry name" value="P-loop containing nucleoside triphosphate hydrolases"/>
    <property type="match status" value="1"/>
</dbReference>
<reference evidence="6" key="4">
    <citation type="submission" date="2025-09" db="UniProtKB">
        <authorList>
            <consortium name="Ensembl"/>
        </authorList>
    </citation>
    <scope>IDENTIFICATION</scope>
</reference>
<dbReference type="InParanoid" id="A0A3B1II04"/>
<evidence type="ECO:0000256" key="2">
    <source>
        <dbReference type="ARBA" id="ARBA00022741"/>
    </source>
</evidence>
<keyword evidence="4" id="KW-0472">Membrane</keyword>
<evidence type="ECO:0000256" key="4">
    <source>
        <dbReference type="SAM" id="Phobius"/>
    </source>
</evidence>